<dbReference type="SMART" id="SM00066">
    <property type="entry name" value="GAL4"/>
    <property type="match status" value="1"/>
</dbReference>
<organism evidence="8 9">
    <name type="scientific">Aspergillus keveii</name>
    <dbReference type="NCBI Taxonomy" id="714993"/>
    <lineage>
        <taxon>Eukaryota</taxon>
        <taxon>Fungi</taxon>
        <taxon>Dikarya</taxon>
        <taxon>Ascomycota</taxon>
        <taxon>Pezizomycotina</taxon>
        <taxon>Eurotiomycetes</taxon>
        <taxon>Eurotiomycetidae</taxon>
        <taxon>Eurotiales</taxon>
        <taxon>Aspergillaceae</taxon>
        <taxon>Aspergillus</taxon>
        <taxon>Aspergillus subgen. Nidulantes</taxon>
    </lineage>
</organism>
<dbReference type="InterPro" id="IPR036864">
    <property type="entry name" value="Zn2-C6_fun-type_DNA-bd_sf"/>
</dbReference>
<sequence>METPDPRPTKRTRSSGVCTLCHSRKVRCDLTVTGGPCTNCRLDRQTCMLRPRRRRTAYRPLEDAQQALRFPTVAAPAFPPATPFPSGVRFAKTIIGDVKGNLDLVRDFPNASYCSKGDARNLPAGHPSPPSSIPREPRSIAQEAASDKGVPFSYFSFLESTELARLPASEVKYLENEGCFKLPCRPHLDNFVREYFLHVHPCMPVVDEAVILLAFEEESVAATGVAKRPKISLLLFQAMLFAASRFVSLPSLQASGFDGSHDASDTLHHRASLLLQFKTETDHTVRTQAALLLSLQSTALDMYTNSSFLSMAIQSAQASRLQLYKSLPGLSPHERQRKKRLFWCVIVRDRTIALAMRRPLQVTPDAFDPYQDPLTEQDMECEIGRSSVYTRDTKERLMKIFVIHCQLVAALTSTVMLTCSRNKMPIPALPSHEDLHGALVALDLCTHDLKMWLDKAEPQLQSIASASAESSSFTSVCVDIQWMYYHSAHMALSHFVIFMSSMSSRVPKADWMSSVGMSKSNLMSSFSGLTEVLRRLVMSNQAGLLPISAVAYTAWPLLLASLDVQLCKPQSQKRNRMPGIWVFEEAMRRYKQQFLVTNFLADIIDRLLRVSKGGLLVTLETGHDVVAQPDRQGQPRGWSELYSYNPHLYFKVLFSLDYALSSGKLPSEDEYPDWSPAHSPSEPSASQSSQLPPISADKTSLCVYQSFGLAPLPVPPEQSDYEGLNLDNYSQSGLVSQGHLSESLFGEASGAAGDDNGCTDIAPCTTYTNLSDPWMSADCTEGGTETDNGQSVTDVLARMLQYSCPAIG</sequence>
<dbReference type="PROSITE" id="PS50048">
    <property type="entry name" value="ZN2_CY6_FUNGAL_2"/>
    <property type="match status" value="1"/>
</dbReference>
<dbReference type="CDD" id="cd12148">
    <property type="entry name" value="fungal_TF_MHR"/>
    <property type="match status" value="1"/>
</dbReference>
<accession>A0ABR4FMC9</accession>
<gene>
    <name evidence="8" type="ORF">BJX66DRAFT_348417</name>
</gene>
<dbReference type="InterPro" id="IPR052761">
    <property type="entry name" value="Fungal_Detox/Toxin_TFs"/>
</dbReference>
<evidence type="ECO:0000313" key="9">
    <source>
        <dbReference type="Proteomes" id="UP001610563"/>
    </source>
</evidence>
<proteinExistence type="predicted"/>
<keyword evidence="4" id="KW-0804">Transcription</keyword>
<feature type="domain" description="Zn(2)-C6 fungal-type" evidence="7">
    <location>
        <begin position="17"/>
        <end position="49"/>
    </location>
</feature>
<dbReference type="InterPro" id="IPR001138">
    <property type="entry name" value="Zn2Cys6_DnaBD"/>
</dbReference>
<dbReference type="Proteomes" id="UP001610563">
    <property type="component" value="Unassembled WGS sequence"/>
</dbReference>
<keyword evidence="5" id="KW-0539">Nucleus</keyword>
<keyword evidence="1" id="KW-0479">Metal-binding</keyword>
<dbReference type="SUPFAM" id="SSF57701">
    <property type="entry name" value="Zn2/Cys6 DNA-binding domain"/>
    <property type="match status" value="1"/>
</dbReference>
<dbReference type="Pfam" id="PF04082">
    <property type="entry name" value="Fungal_trans"/>
    <property type="match status" value="1"/>
</dbReference>
<dbReference type="CDD" id="cd00067">
    <property type="entry name" value="GAL4"/>
    <property type="match status" value="1"/>
</dbReference>
<dbReference type="PANTHER" id="PTHR47425:SF2">
    <property type="entry name" value="FARB-RELATED"/>
    <property type="match status" value="1"/>
</dbReference>
<dbReference type="EMBL" id="JBFTWV010000181">
    <property type="protein sequence ID" value="KAL2784399.1"/>
    <property type="molecule type" value="Genomic_DNA"/>
</dbReference>
<evidence type="ECO:0000256" key="4">
    <source>
        <dbReference type="ARBA" id="ARBA00023163"/>
    </source>
</evidence>
<feature type="region of interest" description="Disordered" evidence="6">
    <location>
        <begin position="669"/>
        <end position="693"/>
    </location>
</feature>
<dbReference type="PROSITE" id="PS00463">
    <property type="entry name" value="ZN2_CY6_FUNGAL_1"/>
    <property type="match status" value="1"/>
</dbReference>
<feature type="compositionally biased region" description="Low complexity" evidence="6">
    <location>
        <begin position="675"/>
        <end position="693"/>
    </location>
</feature>
<evidence type="ECO:0000256" key="5">
    <source>
        <dbReference type="ARBA" id="ARBA00023242"/>
    </source>
</evidence>
<evidence type="ECO:0000256" key="6">
    <source>
        <dbReference type="SAM" id="MobiDB-lite"/>
    </source>
</evidence>
<evidence type="ECO:0000256" key="1">
    <source>
        <dbReference type="ARBA" id="ARBA00022723"/>
    </source>
</evidence>
<reference evidence="8 9" key="1">
    <citation type="submission" date="2024-07" db="EMBL/GenBank/DDBJ databases">
        <title>Section-level genome sequencing and comparative genomics of Aspergillus sections Usti and Cavernicolus.</title>
        <authorList>
            <consortium name="Lawrence Berkeley National Laboratory"/>
            <person name="Nybo J.L."/>
            <person name="Vesth T.C."/>
            <person name="Theobald S."/>
            <person name="Frisvad J.C."/>
            <person name="Larsen T.O."/>
            <person name="Kjaerboelling I."/>
            <person name="Rothschild-Mancinelli K."/>
            <person name="Lyhne E.K."/>
            <person name="Kogle M.E."/>
            <person name="Barry K."/>
            <person name="Clum A."/>
            <person name="Na H."/>
            <person name="Ledsgaard L."/>
            <person name="Lin J."/>
            <person name="Lipzen A."/>
            <person name="Kuo A."/>
            <person name="Riley R."/>
            <person name="Mondo S."/>
            <person name="Labutti K."/>
            <person name="Haridas S."/>
            <person name="Pangalinan J."/>
            <person name="Salamov A.A."/>
            <person name="Simmons B.A."/>
            <person name="Magnuson J.K."/>
            <person name="Chen J."/>
            <person name="Drula E."/>
            <person name="Henrissat B."/>
            <person name="Wiebenga A."/>
            <person name="Lubbers R.J."/>
            <person name="Gomes A.C."/>
            <person name="Makela M.R."/>
            <person name="Stajich J."/>
            <person name="Grigoriev I.V."/>
            <person name="Mortensen U.H."/>
            <person name="De Vries R.P."/>
            <person name="Baker S.E."/>
            <person name="Andersen M.R."/>
        </authorList>
    </citation>
    <scope>NUCLEOTIDE SEQUENCE [LARGE SCALE GENOMIC DNA]</scope>
    <source>
        <strain evidence="8 9">CBS 209.92</strain>
    </source>
</reference>
<dbReference type="Pfam" id="PF00172">
    <property type="entry name" value="Zn_clus"/>
    <property type="match status" value="1"/>
</dbReference>
<evidence type="ECO:0000256" key="3">
    <source>
        <dbReference type="ARBA" id="ARBA00023125"/>
    </source>
</evidence>
<dbReference type="SMART" id="SM00906">
    <property type="entry name" value="Fungal_trans"/>
    <property type="match status" value="1"/>
</dbReference>
<dbReference type="Gene3D" id="4.10.240.10">
    <property type="entry name" value="Zn(2)-C6 fungal-type DNA-binding domain"/>
    <property type="match status" value="1"/>
</dbReference>
<evidence type="ECO:0000256" key="2">
    <source>
        <dbReference type="ARBA" id="ARBA00023015"/>
    </source>
</evidence>
<evidence type="ECO:0000259" key="7">
    <source>
        <dbReference type="PROSITE" id="PS50048"/>
    </source>
</evidence>
<keyword evidence="9" id="KW-1185">Reference proteome</keyword>
<keyword evidence="2" id="KW-0805">Transcription regulation</keyword>
<evidence type="ECO:0000313" key="8">
    <source>
        <dbReference type="EMBL" id="KAL2784399.1"/>
    </source>
</evidence>
<protein>
    <submittedName>
        <fullName evidence="8">Fungal-specific transcription factor domain-containing protein</fullName>
    </submittedName>
</protein>
<comment type="caution">
    <text evidence="8">The sequence shown here is derived from an EMBL/GenBank/DDBJ whole genome shotgun (WGS) entry which is preliminary data.</text>
</comment>
<dbReference type="InterPro" id="IPR007219">
    <property type="entry name" value="XnlR_reg_dom"/>
</dbReference>
<keyword evidence="3" id="KW-0238">DNA-binding</keyword>
<feature type="region of interest" description="Disordered" evidence="6">
    <location>
        <begin position="119"/>
        <end position="140"/>
    </location>
</feature>
<name>A0ABR4FMC9_9EURO</name>
<dbReference type="PANTHER" id="PTHR47425">
    <property type="entry name" value="FARB-RELATED"/>
    <property type="match status" value="1"/>
</dbReference>